<organism evidence="3 4">
    <name type="scientific">Hymenobacter gummosus</name>
    <dbReference type="NCBI Taxonomy" id="1776032"/>
    <lineage>
        <taxon>Bacteria</taxon>
        <taxon>Pseudomonadati</taxon>
        <taxon>Bacteroidota</taxon>
        <taxon>Cytophagia</taxon>
        <taxon>Cytophagales</taxon>
        <taxon>Hymenobacteraceae</taxon>
        <taxon>Hymenobacter</taxon>
    </lineage>
</organism>
<accession>A0A3S0K5G3</accession>
<reference evidence="3 4" key="1">
    <citation type="submission" date="2018-12" db="EMBL/GenBank/DDBJ databases">
        <title>Hymenobacter gummosus sp. nov., isolated from a spring.</title>
        <authorList>
            <person name="Nie L."/>
        </authorList>
    </citation>
    <scope>NUCLEOTIDE SEQUENCE [LARGE SCALE GENOMIC DNA]</scope>
    <source>
        <strain evidence="3 4">KCTC 52166</strain>
    </source>
</reference>
<dbReference type="Pfam" id="PF24879">
    <property type="entry name" value="DUF7737"/>
    <property type="match status" value="1"/>
</dbReference>
<dbReference type="Pfam" id="PF13569">
    <property type="entry name" value="DUF4132"/>
    <property type="match status" value="1"/>
</dbReference>
<dbReference type="AlphaFoldDB" id="A0A3S0K5G3"/>
<feature type="domain" description="DUF4132" evidence="1">
    <location>
        <begin position="480"/>
        <end position="660"/>
    </location>
</feature>
<proteinExistence type="predicted"/>
<dbReference type="Proteomes" id="UP000282184">
    <property type="component" value="Unassembled WGS sequence"/>
</dbReference>
<gene>
    <name evidence="3" type="ORF">EJV47_12975</name>
</gene>
<dbReference type="InterPro" id="IPR025406">
    <property type="entry name" value="DUF4132"/>
</dbReference>
<protein>
    <submittedName>
        <fullName evidence="3">DUF4132 domain-containing protein</fullName>
    </submittedName>
</protein>
<evidence type="ECO:0000313" key="4">
    <source>
        <dbReference type="Proteomes" id="UP000282184"/>
    </source>
</evidence>
<evidence type="ECO:0000259" key="2">
    <source>
        <dbReference type="Pfam" id="PF24879"/>
    </source>
</evidence>
<name>A0A3S0K5G3_9BACT</name>
<keyword evidence="4" id="KW-1185">Reference proteome</keyword>
<feature type="domain" description="DUF7737" evidence="2">
    <location>
        <begin position="783"/>
        <end position="888"/>
    </location>
</feature>
<sequence>MSAWTELWQRAQDAAARLFADVSPNPSPMPATQKKARQFEKALNGGSAEAQEMKPVLSQLLTDIEERHMSYYNLKLLDVPAYAQGIRDQDAAYKGRLALATAGAIRFCRDNHGQVDYQVRYLLEALLQQLLRSTLELGPADWQRLLQSYGLEFKKEGYIGDALRTMPVLLTLNQLEKHLKKHGVDEQLGQYLHQILDATEDQTSGYGSAQAVKIQVKLQELLGTGAGGSDLPTVRFPDGDALGRALNEFVDGLAPDDARTLPWLQLLQIWQKASGGQPSAKYLKEVDAAVTAIGPDEVRRQGDEWLKLLAAIPVEERQHTHHYNDNDTYTYSSWDFLQEPSLNVGKALAWTLGPLADTAVLLHLAALTEKCYRKIPGRGPLAVGLGNACLLALSQGGLPGVAQLSRLRPKVRQANTQELIGRYIEKGAEKLGVTPAEIEDMAVPTAGLTNGRADYDYGDYHVVLQLVDGKAEVRWHKGDKALKSAPAALKQSHAEELKELKADQTQAQQTYTTQRDRLDRSFVEGRRLPYRWFRQYYLEHGLVSQLAERLIWRFYHADGTHQDALWLAGSWHDAQERPVAPPADEAQVQLWHPVLASTDEVLAWRALLERRELRQPLKQAFREVYLLTPPEERTRTYSNRMAAHILKQHQFNSLAKLRGWRYSLMGAYDKGYESDAAQLSLPAHDLRAEFWVSEVNADHAFNDTGIWFYVSTDQLRFTRLQGDEALELTSIPPLVFSEVMRDVDLFVGVASVGNDPLWRDGGGLVQYRNYWESYSFGELSEVAKTRKLALQRLVPRLRIAKVAEVQDKFLVVKGKLRTYKIHMGSGNILMEPNDQYLCIVPDRSPKQAGATDVFLPFEGDAILSIILSKALMLADDDKITDETITRQIKS</sequence>
<dbReference type="EMBL" id="RXOF01000006">
    <property type="protein sequence ID" value="RTQ49719.1"/>
    <property type="molecule type" value="Genomic_DNA"/>
</dbReference>
<comment type="caution">
    <text evidence="3">The sequence shown here is derived from an EMBL/GenBank/DDBJ whole genome shotgun (WGS) entry which is preliminary data.</text>
</comment>
<dbReference type="InterPro" id="IPR056639">
    <property type="entry name" value="DUF7737"/>
</dbReference>
<evidence type="ECO:0000313" key="3">
    <source>
        <dbReference type="EMBL" id="RTQ49719.1"/>
    </source>
</evidence>
<dbReference type="OrthoDB" id="9763697at2"/>
<evidence type="ECO:0000259" key="1">
    <source>
        <dbReference type="Pfam" id="PF13569"/>
    </source>
</evidence>